<protein>
    <recommendedName>
        <fullName evidence="3">Apea-like HEPN domain-containing protein</fullName>
    </recommendedName>
</protein>
<sequence length="196" mass="22979">MTKNRKTNNDDVILSTLENGKNITIKDYRRFIKENNKSAIAEMFFHRLYSRYLKSFTFKNPIYRKDYKNGFAIMANCCLCIEALQSFKNGWGKTPKGGGRIFDNFFNGATKLNGFSKKDFYKHVRCGILHQGETTGGWRIKRAGSLLENKVINATKFLDELHKELNLYAEELRNSEWKSKTWDKYRVKMKKIIKSC</sequence>
<reference evidence="1 2" key="1">
    <citation type="submission" date="2017-09" db="EMBL/GenBank/DDBJ databases">
        <title>Depth-based differentiation of microbial function through sediment-hosted aquifers and enrichment of novel symbionts in the deep terrestrial subsurface.</title>
        <authorList>
            <person name="Probst A.J."/>
            <person name="Ladd B."/>
            <person name="Jarett J.K."/>
            <person name="Geller-Mcgrath D.E."/>
            <person name="Sieber C.M."/>
            <person name="Emerson J.B."/>
            <person name="Anantharaman K."/>
            <person name="Thomas B.C."/>
            <person name="Malmstrom R."/>
            <person name="Stieglmeier M."/>
            <person name="Klingl A."/>
            <person name="Woyke T."/>
            <person name="Ryan C.M."/>
            <person name="Banfield J.F."/>
        </authorList>
    </citation>
    <scope>NUCLEOTIDE SEQUENCE [LARGE SCALE GENOMIC DNA]</scope>
    <source>
        <strain evidence="1">CG11_big_fil_rev_8_21_14_0_20_46_11</strain>
    </source>
</reference>
<comment type="caution">
    <text evidence="1">The sequence shown here is derived from an EMBL/GenBank/DDBJ whole genome shotgun (WGS) entry which is preliminary data.</text>
</comment>
<gene>
    <name evidence="1" type="ORF">COV91_05500</name>
</gene>
<evidence type="ECO:0000313" key="1">
    <source>
        <dbReference type="EMBL" id="PIQ68182.1"/>
    </source>
</evidence>
<name>A0A2H0KA92_9BACT</name>
<evidence type="ECO:0008006" key="3">
    <source>
        <dbReference type="Google" id="ProtNLM"/>
    </source>
</evidence>
<dbReference type="Proteomes" id="UP000229342">
    <property type="component" value="Unassembled WGS sequence"/>
</dbReference>
<accession>A0A2H0KA92</accession>
<evidence type="ECO:0000313" key="2">
    <source>
        <dbReference type="Proteomes" id="UP000229342"/>
    </source>
</evidence>
<dbReference type="AlphaFoldDB" id="A0A2H0KA92"/>
<proteinExistence type="predicted"/>
<dbReference type="EMBL" id="PCVG01000075">
    <property type="protein sequence ID" value="PIQ68182.1"/>
    <property type="molecule type" value="Genomic_DNA"/>
</dbReference>
<organism evidence="1 2">
    <name type="scientific">Candidatus Taylorbacteria bacterium CG11_big_fil_rev_8_21_14_0_20_46_11</name>
    <dbReference type="NCBI Taxonomy" id="1975025"/>
    <lineage>
        <taxon>Bacteria</taxon>
        <taxon>Candidatus Tayloriibacteriota</taxon>
    </lineage>
</organism>